<evidence type="ECO:0000256" key="4">
    <source>
        <dbReference type="ARBA" id="ARBA00022833"/>
    </source>
</evidence>
<dbReference type="EMBL" id="ML977163">
    <property type="protein sequence ID" value="KAF1985332.1"/>
    <property type="molecule type" value="Genomic_DNA"/>
</dbReference>
<proteinExistence type="predicted"/>
<dbReference type="OrthoDB" id="3335931at2759"/>
<feature type="domain" description="DAPG hydrolase PhiG" evidence="5">
    <location>
        <begin position="24"/>
        <end position="231"/>
    </location>
</feature>
<dbReference type="Proteomes" id="UP000800041">
    <property type="component" value="Unassembled WGS sequence"/>
</dbReference>
<evidence type="ECO:0000256" key="2">
    <source>
        <dbReference type="ARBA" id="ARBA00022723"/>
    </source>
</evidence>
<keyword evidence="7" id="KW-1185">Reference proteome</keyword>
<gene>
    <name evidence="6" type="ORF">K402DRAFT_455291</name>
</gene>
<dbReference type="GO" id="GO:0016787">
    <property type="term" value="F:hydrolase activity"/>
    <property type="evidence" value="ECO:0007669"/>
    <property type="project" value="UniProtKB-KW"/>
</dbReference>
<dbReference type="Pfam" id="PF18089">
    <property type="entry name" value="DAPG_hydrolase"/>
    <property type="match status" value="1"/>
</dbReference>
<sequence>MSLGAIIPAAVNPLVTPGPLLLNNTQVLLSPTDPYLPLEAGWALNADGMYHVAATTFMPSVASPMIDWWFGYVTNTDQYRQWHPKDHIYSEWQGPHGNSTYVGGSHFVHEMIGGELQKLRISFKEPSAYFGDNWKADLKAQNYSTVICGRVGLWTGPGYTAIDIGHLIHLVRDEFMGIRMRSRFWLGDIDLLKGVGPEIRAAIVPQNLVKGLVKHTSEEMSILGGFLPGLYGRETGTGAKTIDSGR</sequence>
<name>A0A6G1GWZ4_9PEZI</name>
<keyword evidence="4" id="KW-0862">Zinc</keyword>
<evidence type="ECO:0000313" key="7">
    <source>
        <dbReference type="Proteomes" id="UP000800041"/>
    </source>
</evidence>
<protein>
    <recommendedName>
        <fullName evidence="5">DAPG hydrolase PhiG domain-containing protein</fullName>
    </recommendedName>
</protein>
<dbReference type="AlphaFoldDB" id="A0A6G1GWZ4"/>
<evidence type="ECO:0000259" key="5">
    <source>
        <dbReference type="Pfam" id="PF18089"/>
    </source>
</evidence>
<evidence type="ECO:0000313" key="6">
    <source>
        <dbReference type="EMBL" id="KAF1985332.1"/>
    </source>
</evidence>
<reference evidence="6" key="1">
    <citation type="journal article" date="2020" name="Stud. Mycol.">
        <title>101 Dothideomycetes genomes: a test case for predicting lifestyles and emergence of pathogens.</title>
        <authorList>
            <person name="Haridas S."/>
            <person name="Albert R."/>
            <person name="Binder M."/>
            <person name="Bloem J."/>
            <person name="Labutti K."/>
            <person name="Salamov A."/>
            <person name="Andreopoulos B."/>
            <person name="Baker S."/>
            <person name="Barry K."/>
            <person name="Bills G."/>
            <person name="Bluhm B."/>
            <person name="Cannon C."/>
            <person name="Castanera R."/>
            <person name="Culley D."/>
            <person name="Daum C."/>
            <person name="Ezra D."/>
            <person name="Gonzalez J."/>
            <person name="Henrissat B."/>
            <person name="Kuo A."/>
            <person name="Liang C."/>
            <person name="Lipzen A."/>
            <person name="Lutzoni F."/>
            <person name="Magnuson J."/>
            <person name="Mondo S."/>
            <person name="Nolan M."/>
            <person name="Ohm R."/>
            <person name="Pangilinan J."/>
            <person name="Park H.-J."/>
            <person name="Ramirez L."/>
            <person name="Alfaro M."/>
            <person name="Sun H."/>
            <person name="Tritt A."/>
            <person name="Yoshinaga Y."/>
            <person name="Zwiers L.-H."/>
            <person name="Turgeon B."/>
            <person name="Goodwin S."/>
            <person name="Spatafora J."/>
            <person name="Crous P."/>
            <person name="Grigoriev I."/>
        </authorList>
    </citation>
    <scope>NUCLEOTIDE SEQUENCE</scope>
    <source>
        <strain evidence="6">CBS 113979</strain>
    </source>
</reference>
<dbReference type="InterPro" id="IPR041526">
    <property type="entry name" value="DAPG_hydrolase"/>
</dbReference>
<keyword evidence="3" id="KW-0378">Hydrolase</keyword>
<accession>A0A6G1GWZ4</accession>
<evidence type="ECO:0000256" key="3">
    <source>
        <dbReference type="ARBA" id="ARBA00022801"/>
    </source>
</evidence>
<keyword evidence="2" id="KW-0479">Metal-binding</keyword>
<dbReference type="GO" id="GO:0046872">
    <property type="term" value="F:metal ion binding"/>
    <property type="evidence" value="ECO:0007669"/>
    <property type="project" value="UniProtKB-KW"/>
</dbReference>
<evidence type="ECO:0000256" key="1">
    <source>
        <dbReference type="ARBA" id="ARBA00001947"/>
    </source>
</evidence>
<organism evidence="6 7">
    <name type="scientific">Aulographum hederae CBS 113979</name>
    <dbReference type="NCBI Taxonomy" id="1176131"/>
    <lineage>
        <taxon>Eukaryota</taxon>
        <taxon>Fungi</taxon>
        <taxon>Dikarya</taxon>
        <taxon>Ascomycota</taxon>
        <taxon>Pezizomycotina</taxon>
        <taxon>Dothideomycetes</taxon>
        <taxon>Pleosporomycetidae</taxon>
        <taxon>Aulographales</taxon>
        <taxon>Aulographaceae</taxon>
    </lineage>
</organism>
<comment type="cofactor">
    <cofactor evidence="1">
        <name>Zn(2+)</name>
        <dbReference type="ChEBI" id="CHEBI:29105"/>
    </cofactor>
</comment>